<evidence type="ECO:0000313" key="2">
    <source>
        <dbReference type="EMBL" id="OYR30931.1"/>
    </source>
</evidence>
<dbReference type="Gene3D" id="3.20.20.450">
    <property type="entry name" value="EAL domain"/>
    <property type="match status" value="1"/>
</dbReference>
<dbReference type="PANTHER" id="PTHR33121">
    <property type="entry name" value="CYCLIC DI-GMP PHOSPHODIESTERASE PDEF"/>
    <property type="match status" value="1"/>
</dbReference>
<dbReference type="Pfam" id="PF00563">
    <property type="entry name" value="EAL"/>
    <property type="match status" value="1"/>
</dbReference>
<gene>
    <name evidence="2" type="ORF">CEV34_0013</name>
</gene>
<keyword evidence="3" id="KW-1185">Reference proteome</keyword>
<comment type="caution">
    <text evidence="2">The sequence shown here is derived from an EMBL/GenBank/DDBJ whole genome shotgun (WGS) entry which is preliminary data.</text>
</comment>
<name>A0A256GWK3_9HYPH</name>
<sequence length="302" mass="33330">MVNSGGIFCERMSLYTGAGKGFLFLSMIFHCFSFRGDCWMDPLDIADSAWVSTIIDAIREGRIFLAVQGVHSVTDVDRLLYGECLARLLNRDGTVTSAREFIPILDIWGKTPLLDQHMIKLVLDELDADPRAVLGCNISTDGLTDAEWSLIYRQLVERAHLAHRLVLEITETRPLGDIVTTNRCLAAARKLGCLVAVDDFGSGQVTPWQLLRLEVDIVKIDAAFVRDIKESHPRGNSLQFMIGLAKCAAPTVIVEGVETNTHLIDAVMAGATHAQGYHLSRPVFLHSNEPVFQANSEGKTCH</sequence>
<dbReference type="SUPFAM" id="SSF141868">
    <property type="entry name" value="EAL domain-like"/>
    <property type="match status" value="1"/>
</dbReference>
<dbReference type="PROSITE" id="PS50883">
    <property type="entry name" value="EAL"/>
    <property type="match status" value="1"/>
</dbReference>
<accession>A0A256GWK3</accession>
<feature type="domain" description="EAL" evidence="1">
    <location>
        <begin position="47"/>
        <end position="296"/>
    </location>
</feature>
<organism evidence="2 3">
    <name type="scientific">Brucella pseudogrignonensis</name>
    <dbReference type="NCBI Taxonomy" id="419475"/>
    <lineage>
        <taxon>Bacteria</taxon>
        <taxon>Pseudomonadati</taxon>
        <taxon>Pseudomonadota</taxon>
        <taxon>Alphaproteobacteria</taxon>
        <taxon>Hyphomicrobiales</taxon>
        <taxon>Brucellaceae</taxon>
        <taxon>Brucella/Ochrobactrum group</taxon>
        <taxon>Brucella</taxon>
    </lineage>
</organism>
<proteinExistence type="predicted"/>
<protein>
    <submittedName>
        <fullName evidence="2">EAL domain protein</fullName>
    </submittedName>
</protein>
<dbReference type="InterPro" id="IPR001633">
    <property type="entry name" value="EAL_dom"/>
</dbReference>
<evidence type="ECO:0000313" key="3">
    <source>
        <dbReference type="Proteomes" id="UP000216188"/>
    </source>
</evidence>
<dbReference type="GO" id="GO:0071111">
    <property type="term" value="F:cyclic-guanylate-specific phosphodiesterase activity"/>
    <property type="evidence" value="ECO:0007669"/>
    <property type="project" value="InterPro"/>
</dbReference>
<dbReference type="STRING" id="419475.A8A54_21735"/>
<evidence type="ECO:0000259" key="1">
    <source>
        <dbReference type="PROSITE" id="PS50883"/>
    </source>
</evidence>
<reference evidence="2 3" key="1">
    <citation type="submission" date="2017-07" db="EMBL/GenBank/DDBJ databases">
        <title>Phylogenetic study on the rhizospheric bacterium Ochrobactrum sp. A44.</title>
        <authorList>
            <person name="Krzyzanowska D.M."/>
            <person name="Ossowicki A."/>
            <person name="Rajewska M."/>
            <person name="Maciag T."/>
            <person name="Kaczynski Z."/>
            <person name="Czerwicka M."/>
            <person name="Jafra S."/>
        </authorList>
    </citation>
    <scope>NUCLEOTIDE SEQUENCE [LARGE SCALE GENOMIC DNA]</scope>
    <source>
        <strain evidence="2 3">CCUG 30717</strain>
    </source>
</reference>
<dbReference type="InterPro" id="IPR035919">
    <property type="entry name" value="EAL_sf"/>
</dbReference>
<dbReference type="CDD" id="cd01948">
    <property type="entry name" value="EAL"/>
    <property type="match status" value="1"/>
</dbReference>
<dbReference type="SMART" id="SM00052">
    <property type="entry name" value="EAL"/>
    <property type="match status" value="1"/>
</dbReference>
<dbReference type="Proteomes" id="UP000216188">
    <property type="component" value="Unassembled WGS sequence"/>
</dbReference>
<dbReference type="EMBL" id="NNRM01000001">
    <property type="protein sequence ID" value="OYR30931.1"/>
    <property type="molecule type" value="Genomic_DNA"/>
</dbReference>
<dbReference type="PANTHER" id="PTHR33121:SF79">
    <property type="entry name" value="CYCLIC DI-GMP PHOSPHODIESTERASE PDED-RELATED"/>
    <property type="match status" value="1"/>
</dbReference>
<dbReference type="InterPro" id="IPR050706">
    <property type="entry name" value="Cyclic-di-GMP_PDE-like"/>
</dbReference>
<dbReference type="AlphaFoldDB" id="A0A256GWK3"/>